<dbReference type="InterPro" id="IPR029063">
    <property type="entry name" value="SAM-dependent_MTases_sf"/>
</dbReference>
<dbReference type="Proteomes" id="UP001499988">
    <property type="component" value="Unassembled WGS sequence"/>
</dbReference>
<sequence length="179" mass="20256">MTQIVRSIASELLGPDTSSSSQWQFRFLLRKLNLRRSERVWVYGRPERDVIADLADAVGPQGKVALLCEDSGPSVSHVEFDNRLSQVELMLAGPSADSQQCDAVVILPDWLNEPYQPLLDAAWRRLGNGGRLMLVLPEHEDNSKELRKLVDMACQLGFVSRYRRCCDKHCAWVGVKYAR</sequence>
<dbReference type="EMBL" id="BAABJZ010000097">
    <property type="protein sequence ID" value="GAA4896807.1"/>
    <property type="molecule type" value="Genomic_DNA"/>
</dbReference>
<organism evidence="1 2">
    <name type="scientific">Ferrimonas pelagia</name>
    <dbReference type="NCBI Taxonomy" id="1177826"/>
    <lineage>
        <taxon>Bacteria</taxon>
        <taxon>Pseudomonadati</taxon>
        <taxon>Pseudomonadota</taxon>
        <taxon>Gammaproteobacteria</taxon>
        <taxon>Alteromonadales</taxon>
        <taxon>Ferrimonadaceae</taxon>
        <taxon>Ferrimonas</taxon>
    </lineage>
</organism>
<evidence type="ECO:0008006" key="3">
    <source>
        <dbReference type="Google" id="ProtNLM"/>
    </source>
</evidence>
<name>A0ABP9F9C3_9GAMM</name>
<accession>A0ABP9F9C3</accession>
<gene>
    <name evidence="1" type="ORF">GCM10023333_32640</name>
</gene>
<comment type="caution">
    <text evidence="1">The sequence shown here is derived from an EMBL/GenBank/DDBJ whole genome shotgun (WGS) entry which is preliminary data.</text>
</comment>
<evidence type="ECO:0000313" key="1">
    <source>
        <dbReference type="EMBL" id="GAA4896807.1"/>
    </source>
</evidence>
<evidence type="ECO:0000313" key="2">
    <source>
        <dbReference type="Proteomes" id="UP001499988"/>
    </source>
</evidence>
<dbReference type="RefSeq" id="WP_345336524.1">
    <property type="nucleotide sequence ID" value="NZ_BAABJZ010000097.1"/>
</dbReference>
<keyword evidence="2" id="KW-1185">Reference proteome</keyword>
<dbReference type="SUPFAM" id="SSF53335">
    <property type="entry name" value="S-adenosyl-L-methionine-dependent methyltransferases"/>
    <property type="match status" value="1"/>
</dbReference>
<proteinExistence type="predicted"/>
<reference evidence="2" key="1">
    <citation type="journal article" date="2019" name="Int. J. Syst. Evol. Microbiol.">
        <title>The Global Catalogue of Microorganisms (GCM) 10K type strain sequencing project: providing services to taxonomists for standard genome sequencing and annotation.</title>
        <authorList>
            <consortium name="The Broad Institute Genomics Platform"/>
            <consortium name="The Broad Institute Genome Sequencing Center for Infectious Disease"/>
            <person name="Wu L."/>
            <person name="Ma J."/>
        </authorList>
    </citation>
    <scope>NUCLEOTIDE SEQUENCE [LARGE SCALE GENOMIC DNA]</scope>
    <source>
        <strain evidence="2">JCM 18401</strain>
    </source>
</reference>
<protein>
    <recommendedName>
        <fullName evidence="3">Methyltransferase</fullName>
    </recommendedName>
</protein>